<evidence type="ECO:0000259" key="1">
    <source>
        <dbReference type="Pfam" id="PF00248"/>
    </source>
</evidence>
<accession>A0A016TC90</accession>
<dbReference type="PANTHER" id="PTHR43827">
    <property type="entry name" value="2,5-DIKETO-D-GLUCONIC ACID REDUCTASE"/>
    <property type="match status" value="1"/>
</dbReference>
<dbReference type="Gene3D" id="3.20.20.100">
    <property type="entry name" value="NADP-dependent oxidoreductase domain"/>
    <property type="match status" value="1"/>
</dbReference>
<dbReference type="GO" id="GO:0016491">
    <property type="term" value="F:oxidoreductase activity"/>
    <property type="evidence" value="ECO:0007669"/>
    <property type="project" value="InterPro"/>
</dbReference>
<reference evidence="3" key="1">
    <citation type="journal article" date="2015" name="Nat. Genet.">
        <title>The genome and transcriptome of the zoonotic hookworm Ancylostoma ceylanicum identify infection-specific gene families.</title>
        <authorList>
            <person name="Schwarz E.M."/>
            <person name="Hu Y."/>
            <person name="Antoshechkin I."/>
            <person name="Miller M.M."/>
            <person name="Sternberg P.W."/>
            <person name="Aroian R.V."/>
        </authorList>
    </citation>
    <scope>NUCLEOTIDE SEQUENCE</scope>
    <source>
        <strain evidence="3">HY135</strain>
    </source>
</reference>
<keyword evidence="3" id="KW-1185">Reference proteome</keyword>
<organism evidence="2 3">
    <name type="scientific">Ancylostoma ceylanicum</name>
    <dbReference type="NCBI Taxonomy" id="53326"/>
    <lineage>
        <taxon>Eukaryota</taxon>
        <taxon>Metazoa</taxon>
        <taxon>Ecdysozoa</taxon>
        <taxon>Nematoda</taxon>
        <taxon>Chromadorea</taxon>
        <taxon>Rhabditida</taxon>
        <taxon>Rhabditina</taxon>
        <taxon>Rhabditomorpha</taxon>
        <taxon>Strongyloidea</taxon>
        <taxon>Ancylostomatidae</taxon>
        <taxon>Ancylostomatinae</taxon>
        <taxon>Ancylostoma</taxon>
    </lineage>
</organism>
<dbReference type="Pfam" id="PF00248">
    <property type="entry name" value="Aldo_ket_red"/>
    <property type="match status" value="1"/>
</dbReference>
<dbReference type="InterPro" id="IPR023210">
    <property type="entry name" value="NADP_OxRdtase_dom"/>
</dbReference>
<dbReference type="SUPFAM" id="SSF51430">
    <property type="entry name" value="NAD(P)-linked oxidoreductase"/>
    <property type="match status" value="1"/>
</dbReference>
<protein>
    <recommendedName>
        <fullName evidence="1">NADP-dependent oxidoreductase domain-containing protein</fullName>
    </recommendedName>
</protein>
<dbReference type="EMBL" id="JARK01001452">
    <property type="protein sequence ID" value="EYC00302.1"/>
    <property type="molecule type" value="Genomic_DNA"/>
</dbReference>
<dbReference type="AlphaFoldDB" id="A0A016TC90"/>
<name>A0A016TC90_9BILA</name>
<dbReference type="PROSITE" id="PS00063">
    <property type="entry name" value="ALDOKETO_REDUCTASE_3"/>
    <property type="match status" value="1"/>
</dbReference>
<dbReference type="OrthoDB" id="416253at2759"/>
<gene>
    <name evidence="2" type="primary">Acey_s0116.g549</name>
    <name evidence="2" type="ORF">Y032_0116g549</name>
</gene>
<evidence type="ECO:0000313" key="2">
    <source>
        <dbReference type="EMBL" id="EYC00302.1"/>
    </source>
</evidence>
<dbReference type="PANTHER" id="PTHR43827:SF14">
    <property type="entry name" value="NADP-DEPENDENT OXIDOREDUCTASE DOMAIN-CONTAINING PROTEIN"/>
    <property type="match status" value="1"/>
</dbReference>
<evidence type="ECO:0000313" key="3">
    <source>
        <dbReference type="Proteomes" id="UP000024635"/>
    </source>
</evidence>
<feature type="domain" description="NADP-dependent oxidoreductase" evidence="1">
    <location>
        <begin position="76"/>
        <end position="142"/>
    </location>
</feature>
<dbReference type="InterPro" id="IPR036812">
    <property type="entry name" value="NAD(P)_OxRdtase_dom_sf"/>
</dbReference>
<dbReference type="Proteomes" id="UP000024635">
    <property type="component" value="Unassembled WGS sequence"/>
</dbReference>
<sequence>MLPVAWKSRTLSQLGRPYWRMYLRCASKLDTQCHLSPPRPCEAVNRRGKLHRNIGSEIGPLGNPGSAFFRKAGDPNVLTDPVIKKIASAHGKTPAQIALRWATQQDIIVIPKSTSEARIKENAAIFDFKLTDAEMKEIEGIDRGWRMVDLTSTESDHPHFPFLEEY</sequence>
<dbReference type="InterPro" id="IPR020471">
    <property type="entry name" value="AKR"/>
</dbReference>
<dbReference type="STRING" id="53326.A0A016TC90"/>
<comment type="caution">
    <text evidence="2">The sequence shown here is derived from an EMBL/GenBank/DDBJ whole genome shotgun (WGS) entry which is preliminary data.</text>
</comment>
<dbReference type="InterPro" id="IPR018170">
    <property type="entry name" value="Aldo/ket_reductase_CS"/>
</dbReference>
<proteinExistence type="predicted"/>